<evidence type="ECO:0000256" key="1">
    <source>
        <dbReference type="ARBA" id="ARBA00022664"/>
    </source>
</evidence>
<feature type="region of interest" description="Disordered" evidence="5">
    <location>
        <begin position="935"/>
        <end position="1018"/>
    </location>
</feature>
<feature type="domain" description="RRM" evidence="6">
    <location>
        <begin position="2"/>
        <end position="85"/>
    </location>
</feature>
<accession>A0A8S9J8E2</accession>
<evidence type="ECO:0000256" key="2">
    <source>
        <dbReference type="ARBA" id="ARBA00022884"/>
    </source>
</evidence>
<feature type="region of interest" description="Disordered" evidence="5">
    <location>
        <begin position="321"/>
        <end position="346"/>
    </location>
</feature>
<evidence type="ECO:0000256" key="3">
    <source>
        <dbReference type="ARBA" id="ARBA00023187"/>
    </source>
</evidence>
<comment type="caution">
    <text evidence="7">The sequence shown here is derived from an EMBL/GenBank/DDBJ whole genome shotgun (WGS) entry which is preliminary data.</text>
</comment>
<evidence type="ECO:0000313" key="8">
    <source>
        <dbReference type="Proteomes" id="UP000712281"/>
    </source>
</evidence>
<dbReference type="SMART" id="SM00360">
    <property type="entry name" value="RRM"/>
    <property type="match status" value="4"/>
</dbReference>
<dbReference type="Pfam" id="PF00076">
    <property type="entry name" value="RRM_1"/>
    <property type="match status" value="2"/>
</dbReference>
<evidence type="ECO:0000313" key="7">
    <source>
        <dbReference type="EMBL" id="KAF2577803.1"/>
    </source>
</evidence>
<dbReference type="Gene3D" id="3.30.70.330">
    <property type="match status" value="6"/>
</dbReference>
<dbReference type="GO" id="GO:0003723">
    <property type="term" value="F:RNA binding"/>
    <property type="evidence" value="ECO:0007669"/>
    <property type="project" value="UniProtKB-UniRule"/>
</dbReference>
<dbReference type="PROSITE" id="PS50102">
    <property type="entry name" value="RRM"/>
    <property type="match status" value="3"/>
</dbReference>
<dbReference type="GO" id="GO:0006397">
    <property type="term" value="P:mRNA processing"/>
    <property type="evidence" value="ECO:0007669"/>
    <property type="project" value="UniProtKB-KW"/>
</dbReference>
<name>A0A8S9J8E2_BRACR</name>
<evidence type="ECO:0000256" key="5">
    <source>
        <dbReference type="SAM" id="MobiDB-lite"/>
    </source>
</evidence>
<feature type="region of interest" description="Disordered" evidence="5">
    <location>
        <begin position="892"/>
        <end position="923"/>
    </location>
</feature>
<feature type="domain" description="RRM" evidence="6">
    <location>
        <begin position="135"/>
        <end position="211"/>
    </location>
</feature>
<protein>
    <recommendedName>
        <fullName evidence="6">RRM domain-containing protein</fullName>
    </recommendedName>
</protein>
<dbReference type="SUPFAM" id="SSF54928">
    <property type="entry name" value="RNA-binding domain, RBD"/>
    <property type="match status" value="6"/>
</dbReference>
<sequence length="1087" mass="119037">MRRLYAENVPDSASEKSLIECFNGYMLSSGSNHIKGSEPCISCIINKEKSQALVEFLTPQDASAALSLDGCSFAGSNLKIRRPKDYVETTLAQISAYIFGAISFQTVAIFMQSGELEKKEPATNALSDNVEDSSNKIFIGGFPKAISSEMLMEIVSVFGPLKAYRFVINNDLSPRCAFLEYIDGSVTPKACAGLNGMKLGGSVITAVCALPDASSVAATESPPFYGIPEHAKPLLGKPKHILKLKNLVDPEDLPSLSEPEVKEILEDVRLECARFGVIKSINIVKHESKDISGSITDASLNPESKEMNVSVIQEKEEVSKKVDDTADNVGNGDVVRSESSTGEDKLCEPCSVTALETITPANEDHDSTEQGNCEKLVEESEAEIPQEVGSARAQDDAEIPQEEVGSARAQDEPEIPQEEVGSARAQDEPENPQEVGPARAVKTRWDSGDKIEEEQDPEEVFEPGCIFIEYGRPEATRVAAHSLHGRLYDSRIVKAEYVSKDLYKIRTPPARQTTSIDSVQLTESTRRMRRLYAENVPDSASEKSLIECFNGYMLSSGSNHIKGSEPCISCIINKEKSQALVEFLTPQDASAALSLDGCSFAGSNLKIRRPKDYVETTGVYVGYVMVTIHEAGFQTVAIFMQSGELEKKEPATNALSDNVEDSSNKLAVDSNIPVADLYWWISKSNFIRNGMINCNPLKTFDTFSLKFKDFYDPSLLLFQLKEIVSVFGPLNAYRFVINNDLNQRCAFLEYIDGSVTPKACAGLNGMKLGGSVITAVCALPDSSSVASDENPPFYGIPEHAKPLLGKPKHILKLKNLVDPEDLPLLSVPEMKEILEDVRLECARPLRLIVCRFGVIKSINIVKHESKDISGSNTDASLNQESEEMNVSVIQEKDEISEKVDDTADNVDSGEVVRSDSSTGADKFCEPCSVTALETISQANEDRDSTEQGNSEKLVGESEAAIPQEEVGSARAQDDAEIPQEVGSARGQDDPEIPQEDVGSVRAQDEPENQLEVGSARAVKTRWDSGDKIEEEQDPEDVFEPGCIFIEYGRPEATRVAAHSLHGRLYDNRIVKAEYVSKELYKIRFPRG</sequence>
<dbReference type="AlphaFoldDB" id="A0A8S9J8E2"/>
<feature type="compositionally biased region" description="Basic and acidic residues" evidence="5">
    <location>
        <begin position="892"/>
        <end position="901"/>
    </location>
</feature>
<dbReference type="FunFam" id="3.30.70.330:FF:000879">
    <property type="entry name" value="Splicing factor U2af large subunit A"/>
    <property type="match status" value="2"/>
</dbReference>
<reference evidence="7" key="1">
    <citation type="submission" date="2019-12" db="EMBL/GenBank/DDBJ databases">
        <title>Genome sequencing and annotation of Brassica cretica.</title>
        <authorList>
            <person name="Studholme D.J."/>
            <person name="Sarris P.F."/>
        </authorList>
    </citation>
    <scope>NUCLEOTIDE SEQUENCE</scope>
    <source>
        <strain evidence="7">PFS-001/15</strain>
        <tissue evidence="7">Leaf</tissue>
    </source>
</reference>
<dbReference type="InterPro" id="IPR012677">
    <property type="entry name" value="Nucleotide-bd_a/b_plait_sf"/>
</dbReference>
<gene>
    <name evidence="7" type="ORF">F2Q68_00001344</name>
</gene>
<dbReference type="GO" id="GO:0008380">
    <property type="term" value="P:RNA splicing"/>
    <property type="evidence" value="ECO:0007669"/>
    <property type="project" value="UniProtKB-KW"/>
</dbReference>
<feature type="region of interest" description="Disordered" evidence="5">
    <location>
        <begin position="358"/>
        <end position="458"/>
    </location>
</feature>
<keyword evidence="3" id="KW-0508">mRNA splicing</keyword>
<proteinExistence type="predicted"/>
<keyword evidence="1" id="KW-0507">mRNA processing</keyword>
<evidence type="ECO:0000256" key="4">
    <source>
        <dbReference type="PROSITE-ProRule" id="PRU00176"/>
    </source>
</evidence>
<evidence type="ECO:0000259" key="6">
    <source>
        <dbReference type="PROSITE" id="PS50102"/>
    </source>
</evidence>
<dbReference type="EMBL" id="QGKW02001660">
    <property type="protein sequence ID" value="KAF2577803.1"/>
    <property type="molecule type" value="Genomic_DNA"/>
</dbReference>
<keyword evidence="2 4" id="KW-0694">RNA-binding</keyword>
<organism evidence="7 8">
    <name type="scientific">Brassica cretica</name>
    <name type="common">Mustard</name>
    <dbReference type="NCBI Taxonomy" id="69181"/>
    <lineage>
        <taxon>Eukaryota</taxon>
        <taxon>Viridiplantae</taxon>
        <taxon>Streptophyta</taxon>
        <taxon>Embryophyta</taxon>
        <taxon>Tracheophyta</taxon>
        <taxon>Spermatophyta</taxon>
        <taxon>Magnoliopsida</taxon>
        <taxon>eudicotyledons</taxon>
        <taxon>Gunneridae</taxon>
        <taxon>Pentapetalae</taxon>
        <taxon>rosids</taxon>
        <taxon>malvids</taxon>
        <taxon>Brassicales</taxon>
        <taxon>Brassicaceae</taxon>
        <taxon>Brassiceae</taxon>
        <taxon>Brassica</taxon>
    </lineage>
</organism>
<dbReference type="PANTHER" id="PTHR23139">
    <property type="entry name" value="RNA-BINDING PROTEIN"/>
    <property type="match status" value="1"/>
</dbReference>
<dbReference type="Proteomes" id="UP000712281">
    <property type="component" value="Unassembled WGS sequence"/>
</dbReference>
<dbReference type="InterPro" id="IPR035979">
    <property type="entry name" value="RBD_domain_sf"/>
</dbReference>
<dbReference type="InterPro" id="IPR000504">
    <property type="entry name" value="RRM_dom"/>
</dbReference>
<feature type="domain" description="RRM" evidence="6">
    <location>
        <begin position="529"/>
        <end position="612"/>
    </location>
</feature>